<feature type="transmembrane region" description="Helical" evidence="6">
    <location>
        <begin position="221"/>
        <end position="243"/>
    </location>
</feature>
<keyword evidence="9" id="KW-1185">Reference proteome</keyword>
<accession>A0A0X8JGN5</accession>
<keyword evidence="5 6" id="KW-0472">Membrane</keyword>
<dbReference type="GO" id="GO:0055091">
    <property type="term" value="P:phospholipid homeostasis"/>
    <property type="evidence" value="ECO:0007669"/>
    <property type="project" value="TreeGrafter"/>
</dbReference>
<dbReference type="AlphaFoldDB" id="A0A0X8JGN5"/>
<feature type="transmembrane region" description="Helical" evidence="6">
    <location>
        <begin position="296"/>
        <end position="317"/>
    </location>
</feature>
<evidence type="ECO:0000256" key="6">
    <source>
        <dbReference type="SAM" id="Phobius"/>
    </source>
</evidence>
<feature type="transmembrane region" description="Helical" evidence="6">
    <location>
        <begin position="263"/>
        <end position="284"/>
    </location>
</feature>
<feature type="transmembrane region" description="Helical" evidence="6">
    <location>
        <begin position="97"/>
        <end position="113"/>
    </location>
</feature>
<dbReference type="PANTHER" id="PTHR34697">
    <property type="entry name" value="PHOSPHATIDYLGLYCEROL LYSYLTRANSFERASE"/>
    <property type="match status" value="1"/>
</dbReference>
<evidence type="ECO:0000256" key="3">
    <source>
        <dbReference type="ARBA" id="ARBA00022692"/>
    </source>
</evidence>
<dbReference type="EMBL" id="CP014228">
    <property type="protein sequence ID" value="AMD88479.1"/>
    <property type="molecule type" value="Genomic_DNA"/>
</dbReference>
<dbReference type="Proteomes" id="UP000065220">
    <property type="component" value="Chromosome"/>
</dbReference>
<evidence type="ECO:0000256" key="1">
    <source>
        <dbReference type="ARBA" id="ARBA00004651"/>
    </source>
</evidence>
<gene>
    <name evidence="8" type="ORF">AXF14_06710</name>
</gene>
<dbReference type="STRING" id="111015.AXF14_06710"/>
<feature type="transmembrane region" description="Helical" evidence="6">
    <location>
        <begin position="68"/>
        <end position="88"/>
    </location>
</feature>
<feature type="transmembrane region" description="Helical" evidence="6">
    <location>
        <begin position="148"/>
        <end position="169"/>
    </location>
</feature>
<reference evidence="9" key="1">
    <citation type="submission" date="2016-02" db="EMBL/GenBank/DDBJ databases">
        <authorList>
            <person name="Holder M.E."/>
            <person name="Ajami N.J."/>
            <person name="Petrosino J.F."/>
        </authorList>
    </citation>
    <scope>NUCLEOTIDE SEQUENCE [LARGE SCALE GENOMIC DNA]</scope>
    <source>
        <strain evidence="9">CCUG 36733</strain>
    </source>
</reference>
<keyword evidence="4 6" id="KW-1133">Transmembrane helix</keyword>
<name>A0A0X8JGN5_ACTRD</name>
<evidence type="ECO:0000313" key="9">
    <source>
        <dbReference type="Proteomes" id="UP000065220"/>
    </source>
</evidence>
<evidence type="ECO:0000259" key="7">
    <source>
        <dbReference type="Pfam" id="PF09924"/>
    </source>
</evidence>
<evidence type="ECO:0000313" key="8">
    <source>
        <dbReference type="EMBL" id="AMD88479.1"/>
    </source>
</evidence>
<sequence length="738" mass="77165">MGTGVLGPLIGAVALLTAGVLLERYESSRRFALAALVGHVIGVGGVVLLHPALTAIWPTWGQGMEERAVSGVALLLAGALGGASELMGRRWRWRSRLLLLGLLALVAAVTGTASEVARLLSALAGTLLGAVAWRSARPSTAAATARSSRSVLAVLVTGWSLTMGLSVISKAASGPLSGARIGLAGGEDALSGIGSVVLALMPVLLQLALAEGLRRGRRTAAIGTIALQVLLAVTSVLSVATGQVGHEAVVIPSSGPWLVSSHLALPLVLNLLVVLLVAWTWRELDQRTSRGVLRRALGVWAATAAVCAGAAVVIGLADADGFSPEGNAWDLFWDYVTRLLPSSAEPFLAPQLIARSVLAHVAVQGMPAIAWLVGAGATLVAMLAPTAEGGATRDDLKDLVRSTGAGSLGWMLTWPGNEARLSADGRTGFAYRTGSGVALTLSDPACAAADVEGAVDDFTAFCRETGLIPALYSVHDPAMRVARARGWTVLQVAEEAVVDLPDLAFKGKAFQDVRTALNHASREGITAVWTSWREAPEGRRDQIRAISRGWAGEKALPEMGFTLGGLAEIDDDETRLLLAVDEEGTVHAVTSWMPVYEEGELVGLTLDVMRKRDGGWRPSIEYLIARAAQDAQAEGLRFLSLSGAPLAHSPAPEGVDDAGASRFDPLLDLLAGLLEPAYGFGSLHSFKRKFKPRSVPMYLAVPDVVDLPTVGLAIARAYVPDITPAQAARFAQVLVSRD</sequence>
<feature type="transmembrane region" description="Helical" evidence="6">
    <location>
        <begin position="119"/>
        <end position="136"/>
    </location>
</feature>
<dbReference type="GO" id="GO:0005886">
    <property type="term" value="C:plasma membrane"/>
    <property type="evidence" value="ECO:0007669"/>
    <property type="project" value="UniProtKB-SubCell"/>
</dbReference>
<dbReference type="KEGG" id="ard:AXF14_06710"/>
<feature type="transmembrane region" description="Helical" evidence="6">
    <location>
        <begin position="6"/>
        <end position="22"/>
    </location>
</feature>
<feature type="transmembrane region" description="Helical" evidence="6">
    <location>
        <begin position="189"/>
        <end position="209"/>
    </location>
</feature>
<keyword evidence="3 6" id="KW-0812">Transmembrane</keyword>
<proteinExistence type="predicted"/>
<evidence type="ECO:0000256" key="5">
    <source>
        <dbReference type="ARBA" id="ARBA00023136"/>
    </source>
</evidence>
<feature type="domain" description="Phosphatidylglycerol lysyltransferase C-terminal" evidence="7">
    <location>
        <begin position="402"/>
        <end position="700"/>
    </location>
</feature>
<evidence type="ECO:0000256" key="2">
    <source>
        <dbReference type="ARBA" id="ARBA00022475"/>
    </source>
</evidence>
<dbReference type="InterPro" id="IPR024320">
    <property type="entry name" value="LPG_synthase_C"/>
</dbReference>
<comment type="subcellular location">
    <subcellularLocation>
        <location evidence="1">Cell membrane</location>
        <topology evidence="1">Multi-pass membrane protein</topology>
    </subcellularLocation>
</comment>
<dbReference type="InterPro" id="IPR051211">
    <property type="entry name" value="PG_lysyltransferase"/>
</dbReference>
<keyword evidence="2" id="KW-1003">Cell membrane</keyword>
<organism evidence="8 9">
    <name type="scientific">Actinomyces radicidentis</name>
    <dbReference type="NCBI Taxonomy" id="111015"/>
    <lineage>
        <taxon>Bacteria</taxon>
        <taxon>Bacillati</taxon>
        <taxon>Actinomycetota</taxon>
        <taxon>Actinomycetes</taxon>
        <taxon>Actinomycetales</taxon>
        <taxon>Actinomycetaceae</taxon>
        <taxon>Actinomyces</taxon>
    </lineage>
</organism>
<feature type="transmembrane region" description="Helical" evidence="6">
    <location>
        <begin position="31"/>
        <end position="56"/>
    </location>
</feature>
<dbReference type="PANTHER" id="PTHR34697:SF2">
    <property type="entry name" value="PHOSPHATIDYLGLYCEROL LYSYLTRANSFERASE"/>
    <property type="match status" value="1"/>
</dbReference>
<dbReference type="GO" id="GO:0016755">
    <property type="term" value="F:aminoacyltransferase activity"/>
    <property type="evidence" value="ECO:0007669"/>
    <property type="project" value="TreeGrafter"/>
</dbReference>
<dbReference type="Pfam" id="PF09924">
    <property type="entry name" value="LPG_synthase_C"/>
    <property type="match status" value="1"/>
</dbReference>
<evidence type="ECO:0000256" key="4">
    <source>
        <dbReference type="ARBA" id="ARBA00022989"/>
    </source>
</evidence>
<protein>
    <recommendedName>
        <fullName evidence="7">Phosphatidylglycerol lysyltransferase C-terminal domain-containing protein</fullName>
    </recommendedName>
</protein>